<dbReference type="Pfam" id="PF02949">
    <property type="entry name" value="7tm_6"/>
    <property type="match status" value="1"/>
</dbReference>
<dbReference type="AlphaFoldDB" id="A0A7G8Z966"/>
<feature type="transmembrane region" description="Helical" evidence="10">
    <location>
        <begin position="292"/>
        <end position="311"/>
    </location>
</feature>
<evidence type="ECO:0000313" key="11">
    <source>
        <dbReference type="EMBL" id="QNL14991.1"/>
    </source>
</evidence>
<dbReference type="PANTHER" id="PTHR21137">
    <property type="entry name" value="ODORANT RECEPTOR"/>
    <property type="match status" value="1"/>
</dbReference>
<protein>
    <recommendedName>
        <fullName evidence="10">Odorant receptor</fullName>
    </recommendedName>
</protein>
<feature type="transmembrane region" description="Helical" evidence="10">
    <location>
        <begin position="256"/>
        <end position="280"/>
    </location>
</feature>
<keyword evidence="7 10" id="KW-0472">Membrane</keyword>
<dbReference type="GO" id="GO:0005886">
    <property type="term" value="C:plasma membrane"/>
    <property type="evidence" value="ECO:0007669"/>
    <property type="project" value="UniProtKB-SubCell"/>
</dbReference>
<keyword evidence="9 10" id="KW-0807">Transducer</keyword>
<dbReference type="GO" id="GO:0004984">
    <property type="term" value="F:olfactory receptor activity"/>
    <property type="evidence" value="ECO:0007669"/>
    <property type="project" value="InterPro"/>
</dbReference>
<dbReference type="InterPro" id="IPR004117">
    <property type="entry name" value="7tm6_olfct_rcpt"/>
</dbReference>
<evidence type="ECO:0000256" key="10">
    <source>
        <dbReference type="RuleBase" id="RU351113"/>
    </source>
</evidence>
<evidence type="ECO:0000256" key="4">
    <source>
        <dbReference type="ARBA" id="ARBA00022692"/>
    </source>
</evidence>
<feature type="transmembrane region" description="Helical" evidence="10">
    <location>
        <begin position="67"/>
        <end position="85"/>
    </location>
</feature>
<evidence type="ECO:0000256" key="1">
    <source>
        <dbReference type="ARBA" id="ARBA00004651"/>
    </source>
</evidence>
<evidence type="ECO:0000256" key="8">
    <source>
        <dbReference type="ARBA" id="ARBA00023170"/>
    </source>
</evidence>
<name>A0A7G8Z966_9HYME</name>
<proteinExistence type="evidence at transcript level"/>
<keyword evidence="2" id="KW-1003">Cell membrane</keyword>
<feature type="transmembrane region" description="Helical" evidence="10">
    <location>
        <begin position="126"/>
        <end position="144"/>
    </location>
</feature>
<reference evidence="11" key="1">
    <citation type="submission" date="2020-06" db="EMBL/GenBank/DDBJ databases">
        <authorList>
            <person name="Sheng S."/>
        </authorList>
    </citation>
    <scope>NUCLEOTIDE SEQUENCE</scope>
    <source>
        <tissue evidence="11">Antenna</tissue>
    </source>
</reference>
<evidence type="ECO:0000256" key="2">
    <source>
        <dbReference type="ARBA" id="ARBA00022475"/>
    </source>
</evidence>
<evidence type="ECO:0000256" key="7">
    <source>
        <dbReference type="ARBA" id="ARBA00023136"/>
    </source>
</evidence>
<dbReference type="PANTHER" id="PTHR21137:SF35">
    <property type="entry name" value="ODORANT RECEPTOR 19A-RELATED"/>
    <property type="match status" value="1"/>
</dbReference>
<comment type="subcellular location">
    <subcellularLocation>
        <location evidence="1 10">Cell membrane</location>
        <topology evidence="1 10">Multi-pass membrane protein</topology>
    </subcellularLocation>
</comment>
<dbReference type="EMBL" id="MT670987">
    <property type="protein sequence ID" value="QNL14991.1"/>
    <property type="molecule type" value="mRNA"/>
</dbReference>
<organism evidence="11">
    <name type="scientific">Aulacocentrum confusum</name>
    <dbReference type="NCBI Taxonomy" id="2767324"/>
    <lineage>
        <taxon>Eukaryota</taxon>
        <taxon>Metazoa</taxon>
        <taxon>Ecdysozoa</taxon>
        <taxon>Arthropoda</taxon>
        <taxon>Hexapoda</taxon>
        <taxon>Insecta</taxon>
        <taxon>Pterygota</taxon>
        <taxon>Neoptera</taxon>
        <taxon>Endopterygota</taxon>
        <taxon>Hymenoptera</taxon>
        <taxon>Apocrita</taxon>
        <taxon>Ichneumonoidea</taxon>
        <taxon>Braconidae</taxon>
        <taxon>Macrocentrinae</taxon>
        <taxon>Aulacocentrum</taxon>
    </lineage>
</organism>
<evidence type="ECO:0000256" key="5">
    <source>
        <dbReference type="ARBA" id="ARBA00022725"/>
    </source>
</evidence>
<accession>A0A7G8Z966</accession>
<gene>
    <name evidence="11" type="primary">OR47</name>
</gene>
<keyword evidence="5 10" id="KW-0552">Olfaction</keyword>
<evidence type="ECO:0000256" key="3">
    <source>
        <dbReference type="ARBA" id="ARBA00022606"/>
    </source>
</evidence>
<keyword evidence="8 10" id="KW-0675">Receptor</keyword>
<keyword evidence="3 10" id="KW-0716">Sensory transduction</keyword>
<keyword evidence="6 10" id="KW-1133">Transmembrane helix</keyword>
<keyword evidence="4 10" id="KW-0812">Transmembrane</keyword>
<feature type="transmembrane region" description="Helical" evidence="10">
    <location>
        <begin position="31"/>
        <end position="55"/>
    </location>
</feature>
<comment type="similarity">
    <text evidence="10">Belongs to the insect chemoreceptor superfamily. Heteromeric odorant receptor channel (TC 1.A.69) family.</text>
</comment>
<sequence>MKVLTENFRILQYCGVWLPVKWTGNFKEKCYHFYTIIIVLLYSSFCVSCVIGFLMSMDDIEKLVNSGVMMLTFITSFVKMMNLLIKRNDMLQIFGYMDGRLCRPQNTVEKSIQLNSTDRARSILKFYGSMVMGAVITITIGSLFEDVPTRNLPFNGYLPYYHSENFGYWIFAFLYQHFGHFCCAAIGCVSDTVVYGTLIQICSQLKILKYRFRNYMSEKLKKSEISSVMIEEQNFFDDSLEHHLIILQISSEVNDIFSFTIFTQFLLSSVILTVTIKTLSSLSLMSSKFASIVSYLSCMLGQIFFFCWYGNEVSLESSGITSAVYEGDWLTYSLKTRKNLLIFMARTIYPIVFTSGHIVTLTVASFNSLIKMSYSAYNVLSQVA</sequence>
<comment type="caution">
    <text evidence="10">Lacks conserved residue(s) required for the propagation of feature annotation.</text>
</comment>
<evidence type="ECO:0000256" key="6">
    <source>
        <dbReference type="ARBA" id="ARBA00022989"/>
    </source>
</evidence>
<feature type="transmembrane region" description="Helical" evidence="10">
    <location>
        <begin position="348"/>
        <end position="370"/>
    </location>
</feature>
<dbReference type="GO" id="GO:0005549">
    <property type="term" value="F:odorant binding"/>
    <property type="evidence" value="ECO:0007669"/>
    <property type="project" value="InterPro"/>
</dbReference>
<evidence type="ECO:0000256" key="9">
    <source>
        <dbReference type="ARBA" id="ARBA00023224"/>
    </source>
</evidence>
<dbReference type="GO" id="GO:0007165">
    <property type="term" value="P:signal transduction"/>
    <property type="evidence" value="ECO:0007669"/>
    <property type="project" value="UniProtKB-KW"/>
</dbReference>